<keyword evidence="5" id="KW-0560">Oxidoreductase</keyword>
<keyword evidence="10" id="KW-0472">Membrane</keyword>
<dbReference type="CDD" id="cd20654">
    <property type="entry name" value="CYP82"/>
    <property type="match status" value="1"/>
</dbReference>
<dbReference type="InterPro" id="IPR017972">
    <property type="entry name" value="Cyt_P450_CS"/>
</dbReference>
<keyword evidence="10" id="KW-1133">Transmembrane helix</keyword>
<dbReference type="GO" id="GO:0016709">
    <property type="term" value="F:oxidoreductase activity, acting on paired donors, with incorporation or reduction of molecular oxygen, NAD(P)H as one donor, and incorporation of one atom of oxygen"/>
    <property type="evidence" value="ECO:0007669"/>
    <property type="project" value="UniProtKB-ARBA"/>
</dbReference>
<keyword evidence="10" id="KW-0812">Transmembrane</keyword>
<evidence type="ECO:0000256" key="6">
    <source>
        <dbReference type="ARBA" id="ARBA00023004"/>
    </source>
</evidence>
<dbReference type="SMART" id="SM00343">
    <property type="entry name" value="ZnF_C2HC"/>
    <property type="match status" value="1"/>
</dbReference>
<dbReference type="Pfam" id="PF00067">
    <property type="entry name" value="p450"/>
    <property type="match status" value="1"/>
</dbReference>
<evidence type="ECO:0000256" key="1">
    <source>
        <dbReference type="ARBA" id="ARBA00001971"/>
    </source>
</evidence>
<keyword evidence="13" id="KW-1185">Reference proteome</keyword>
<dbReference type="PROSITE" id="PS00086">
    <property type="entry name" value="CYTOCHROME_P450"/>
    <property type="match status" value="1"/>
</dbReference>
<keyword evidence="4" id="KW-0479">Metal-binding</keyword>
<keyword evidence="6" id="KW-0408">Iron</keyword>
<dbReference type="GO" id="GO:0005506">
    <property type="term" value="F:iron ion binding"/>
    <property type="evidence" value="ECO:0007669"/>
    <property type="project" value="InterPro"/>
</dbReference>
<organism evidence="12 13">
    <name type="scientific">Arabidopsis thaliana x Arabidopsis arenosa</name>
    <dbReference type="NCBI Taxonomy" id="1240361"/>
    <lineage>
        <taxon>Eukaryota</taxon>
        <taxon>Viridiplantae</taxon>
        <taxon>Streptophyta</taxon>
        <taxon>Embryophyta</taxon>
        <taxon>Tracheophyta</taxon>
        <taxon>Spermatophyta</taxon>
        <taxon>Magnoliopsida</taxon>
        <taxon>eudicotyledons</taxon>
        <taxon>Gunneridae</taxon>
        <taxon>Pentapetalae</taxon>
        <taxon>rosids</taxon>
        <taxon>malvids</taxon>
        <taxon>Brassicales</taxon>
        <taxon>Brassicaceae</taxon>
        <taxon>Camelineae</taxon>
        <taxon>Arabidopsis</taxon>
    </lineage>
</organism>
<evidence type="ECO:0000256" key="7">
    <source>
        <dbReference type="ARBA" id="ARBA00023033"/>
    </source>
</evidence>
<dbReference type="InterPro" id="IPR001878">
    <property type="entry name" value="Znf_CCHC"/>
</dbReference>
<evidence type="ECO:0000256" key="5">
    <source>
        <dbReference type="ARBA" id="ARBA00023002"/>
    </source>
</evidence>
<comment type="similarity">
    <text evidence="2">Belongs to the cytochrome P450 family.</text>
</comment>
<dbReference type="EMBL" id="JAEFBK010000012">
    <property type="protein sequence ID" value="KAG7540723.1"/>
    <property type="molecule type" value="Genomic_DNA"/>
</dbReference>
<evidence type="ECO:0000256" key="9">
    <source>
        <dbReference type="SAM" id="MobiDB-lite"/>
    </source>
</evidence>
<sequence length="1229" mass="140375">MTSYYVEEEETNQEMCLNDDYEEWWHEEYSESEFEDELGREVPEPEPPDSYNTHKGYSKPWIKFNDDFCSHGSKSPLTRAMSFSEKKNYLKWEDDMECKGAKAKEYNCQRLPRHEEKLDHHTLLYRGPTASRQAKPRHKFFHTNTRVVQEVTQRSSMWRKPYLRGRRDYLAERDSGITNLRGGELKRGTRRDPLLSNPTRTYQTKLRLSLDNGYEYFGPESFEFAGRERDYLQWELNMDKYFRYYSIPKEERLNYCLEQLMGSAKRWWDREEKDRRWFKEPALKTWGQLKLLMRERYAPHMLSQPVQNTYLPKEPSPIPVLEPHAEPHAELQQGKSSNYLKSNEPTCYRCHKRGHFAATCSKRQVEDVISLELKVDASNFNNCLVNSSLEIPNSRLMRLSLPKVIDAGICHSMDDTSKEVDHNVATLKEVENIISFEEQLSETTTSTQVCRNKTYDQAALKGRVIIQPCSTPADLASKIIHIKVALIPNTLHGPRENHKGDLPEIKKLMNQSQDQSEPAPLMLTPPIIKTRRVSNSCLIKEEPPDFKAQAQTRGGVNQATRQLQAPDQNRGVILSFLLKGEPPDAPCIIKPPPYQGKTLASQNRMKANLLSLGADCTVSRSKLFQGRGYDADIQIKPNREYTKPTVKQGKLPYSTFGRASKLYLATWRVSRSLRGFTTRSKTILFINHSKQEITKHISLLHFQNTMNTSLFSLFVPILVFVFIALFRKSKKPNHVKAPAPSGAWPIIGHLHLLGGKEQLLYRTLGKMADHYGPAMSLRLGSSEAFVVSSFEVAKDCFTVNDKALASRPMTAAAKHMGYNFAVFGFAPYSAFWREMRKIATIELLSNRRLQMLKHVRVSEISMGVKDLYSLWVKKGGSEPVMVDLKSWLEDMTLNMIVRMVAGKRYFGGGGSQSSEDTEEAMQCKKAIAKFFHLIGIFTVSDAFPRLGWFDLQGHEKEMKQTGSELDVILERWIENHRQQRQVSGTKENDSDFIDVMLSLAEQGKLSHLQYDANTSIKSTCLALILGGSDTSASTLTWAISLLLNNKEMLKKAQDEIDLHVGTDRNVEDSDIENLVYLQAIIKETLRLYPAGPLLGPREAMEDCTVAGYNVPCGTRLIVNVWKIQRDPKVYTEPNEFRPERFITGEAKEFDVRGQNFELMPFGSGRRSCPGASLAMQVLHLGLARFLHSFEAKTVLDLPVDMSESPGLTIPKATPLEVLISPRLKEELFV</sequence>
<evidence type="ECO:0000256" key="3">
    <source>
        <dbReference type="ARBA" id="ARBA00022617"/>
    </source>
</evidence>
<keyword evidence="3" id="KW-0349">Heme</keyword>
<dbReference type="Proteomes" id="UP000694240">
    <property type="component" value="Chromosome 12"/>
</dbReference>
<feature type="domain" description="CCHC-type" evidence="11">
    <location>
        <begin position="347"/>
        <end position="362"/>
    </location>
</feature>
<dbReference type="InterPro" id="IPR050651">
    <property type="entry name" value="Plant_Cytochrome_P450_Monoox"/>
</dbReference>
<keyword evidence="8" id="KW-0862">Zinc</keyword>
<reference evidence="12 13" key="1">
    <citation type="submission" date="2020-12" db="EMBL/GenBank/DDBJ databases">
        <title>Concerted genomic and epigenomic changes stabilize Arabidopsis allopolyploids.</title>
        <authorList>
            <person name="Chen Z."/>
        </authorList>
    </citation>
    <scope>NUCLEOTIDE SEQUENCE [LARGE SCALE GENOMIC DNA]</scope>
    <source>
        <strain evidence="12">Allo738</strain>
        <tissue evidence="12">Leaf</tissue>
    </source>
</reference>
<dbReference type="GO" id="GO:0008270">
    <property type="term" value="F:zinc ion binding"/>
    <property type="evidence" value="ECO:0007669"/>
    <property type="project" value="UniProtKB-KW"/>
</dbReference>
<dbReference type="InterPro" id="IPR001128">
    <property type="entry name" value="Cyt_P450"/>
</dbReference>
<accession>A0A8T1Y768</accession>
<comment type="caution">
    <text evidence="12">The sequence shown here is derived from an EMBL/GenBank/DDBJ whole genome shotgun (WGS) entry which is preliminary data.</text>
</comment>
<comment type="cofactor">
    <cofactor evidence="1">
        <name>heme</name>
        <dbReference type="ChEBI" id="CHEBI:30413"/>
    </cofactor>
</comment>
<dbReference type="AlphaFoldDB" id="A0A8T1Y768"/>
<dbReference type="PANTHER" id="PTHR47947:SF19">
    <property type="entry name" value="CYTOCHROME P450 82C3-RELATED"/>
    <property type="match status" value="1"/>
</dbReference>
<dbReference type="GO" id="GO:0020037">
    <property type="term" value="F:heme binding"/>
    <property type="evidence" value="ECO:0007669"/>
    <property type="project" value="InterPro"/>
</dbReference>
<name>A0A8T1Y768_9BRAS</name>
<keyword evidence="8" id="KW-0863">Zinc-finger</keyword>
<evidence type="ECO:0000259" key="11">
    <source>
        <dbReference type="PROSITE" id="PS50158"/>
    </source>
</evidence>
<evidence type="ECO:0000313" key="12">
    <source>
        <dbReference type="EMBL" id="KAG7540723.1"/>
    </source>
</evidence>
<evidence type="ECO:0000256" key="8">
    <source>
        <dbReference type="PROSITE-ProRule" id="PRU00047"/>
    </source>
</evidence>
<evidence type="ECO:0000313" key="13">
    <source>
        <dbReference type="Proteomes" id="UP000694240"/>
    </source>
</evidence>
<keyword evidence="7" id="KW-0503">Monooxygenase</keyword>
<dbReference type="GO" id="GO:0003676">
    <property type="term" value="F:nucleic acid binding"/>
    <property type="evidence" value="ECO:0007669"/>
    <property type="project" value="InterPro"/>
</dbReference>
<dbReference type="FunFam" id="1.10.630.10:FF:000026">
    <property type="entry name" value="Cytochrome P450 82C4"/>
    <property type="match status" value="1"/>
</dbReference>
<evidence type="ECO:0000256" key="4">
    <source>
        <dbReference type="ARBA" id="ARBA00022723"/>
    </source>
</evidence>
<feature type="transmembrane region" description="Helical" evidence="10">
    <location>
        <begin position="708"/>
        <end position="726"/>
    </location>
</feature>
<gene>
    <name evidence="12" type="ORF">ISN45_Aa07g008900</name>
</gene>
<evidence type="ECO:0000256" key="10">
    <source>
        <dbReference type="SAM" id="Phobius"/>
    </source>
</evidence>
<dbReference type="PROSITE" id="PS50158">
    <property type="entry name" value="ZF_CCHC"/>
    <property type="match status" value="1"/>
</dbReference>
<feature type="region of interest" description="Disordered" evidence="9">
    <location>
        <begin position="30"/>
        <end position="53"/>
    </location>
</feature>
<evidence type="ECO:0000256" key="2">
    <source>
        <dbReference type="ARBA" id="ARBA00010617"/>
    </source>
</evidence>
<proteinExistence type="inferred from homology"/>
<protein>
    <submittedName>
        <fullName evidence="12">Zinc finger CCHC-type</fullName>
    </submittedName>
</protein>
<dbReference type="PANTHER" id="PTHR47947">
    <property type="entry name" value="CYTOCHROME P450 82C3-RELATED"/>
    <property type="match status" value="1"/>
</dbReference>